<evidence type="ECO:0000313" key="3">
    <source>
        <dbReference type="Proteomes" id="UP001596395"/>
    </source>
</evidence>
<keyword evidence="1" id="KW-1133">Transmembrane helix</keyword>
<evidence type="ECO:0000256" key="1">
    <source>
        <dbReference type="SAM" id="Phobius"/>
    </source>
</evidence>
<feature type="transmembrane region" description="Helical" evidence="1">
    <location>
        <begin position="285"/>
        <end position="307"/>
    </location>
</feature>
<keyword evidence="3" id="KW-1185">Reference proteome</keyword>
<dbReference type="RefSeq" id="WP_336352125.1">
    <property type="nucleotide sequence ID" value="NZ_JAZAQL010000005.1"/>
</dbReference>
<accession>A0ABD5VIE7</accession>
<reference evidence="2 3" key="1">
    <citation type="journal article" date="2019" name="Int. J. Syst. Evol. Microbiol.">
        <title>The Global Catalogue of Microorganisms (GCM) 10K type strain sequencing project: providing services to taxonomists for standard genome sequencing and annotation.</title>
        <authorList>
            <consortium name="The Broad Institute Genomics Platform"/>
            <consortium name="The Broad Institute Genome Sequencing Center for Infectious Disease"/>
            <person name="Wu L."/>
            <person name="Ma J."/>
        </authorList>
    </citation>
    <scope>NUCLEOTIDE SEQUENCE [LARGE SCALE GENOMIC DNA]</scope>
    <source>
        <strain evidence="2 3">GX26</strain>
    </source>
</reference>
<sequence length="335" mass="35814">MNGIRILIGLLVVGSVVAAQPGAAMRSSTATTVDDSGPPETADEYLSAFQSMEGVPAFDRYTQFETIRSLAVSKLQVAEFDDATEREMATTLRLLRSFREAYQAAQNGSTTTSLGAANRTLSSVTSLKEQGLTYAPLADIAVSRFYENRGDEFLQAAANASRTPEQIEQLELASVAFRRAGASKKFSQVSLRYQSVRSEYQRNVETMNASASTASSFLSACSSCSDVQGALASNGLQTFEYYLESSSKISELREAESLAEKHGLSERASSFAAARSDVSTVRGTLAVASAGVLVGYGLVLALVAMLVGHRIVTWSETVQASQIGEIVMLEEVNDA</sequence>
<protein>
    <submittedName>
        <fullName evidence="2">Uncharacterized protein</fullName>
    </submittedName>
</protein>
<keyword evidence="1" id="KW-0812">Transmembrane</keyword>
<gene>
    <name evidence="2" type="ORF">ACFQGB_20195</name>
</gene>
<organism evidence="2 3">
    <name type="scientific">Halorubellus litoreus</name>
    <dbReference type="NCBI Taxonomy" id="755308"/>
    <lineage>
        <taxon>Archaea</taxon>
        <taxon>Methanobacteriati</taxon>
        <taxon>Methanobacteriota</taxon>
        <taxon>Stenosarchaea group</taxon>
        <taxon>Halobacteria</taxon>
        <taxon>Halobacteriales</taxon>
        <taxon>Halorubellaceae</taxon>
        <taxon>Halorubellus</taxon>
    </lineage>
</organism>
<comment type="caution">
    <text evidence="2">The sequence shown here is derived from an EMBL/GenBank/DDBJ whole genome shotgun (WGS) entry which is preliminary data.</text>
</comment>
<dbReference type="EMBL" id="JBHSXN010000005">
    <property type="protein sequence ID" value="MFC6955189.1"/>
    <property type="molecule type" value="Genomic_DNA"/>
</dbReference>
<dbReference type="Proteomes" id="UP001596395">
    <property type="component" value="Unassembled WGS sequence"/>
</dbReference>
<keyword evidence="1" id="KW-0472">Membrane</keyword>
<proteinExistence type="predicted"/>
<evidence type="ECO:0000313" key="2">
    <source>
        <dbReference type="EMBL" id="MFC6955189.1"/>
    </source>
</evidence>
<dbReference type="AlphaFoldDB" id="A0ABD5VIE7"/>
<name>A0ABD5VIE7_9EURY</name>